<dbReference type="RefSeq" id="WP_348714198.1">
    <property type="nucleotide sequence ID" value="NZ_CAXJIO010000018.1"/>
</dbReference>
<evidence type="ECO:0000313" key="1">
    <source>
        <dbReference type="EMBL" id="CAL2104679.1"/>
    </source>
</evidence>
<sequence length="60" mass="7016">MTASIDLIKEEIYDKIEKIDDENVLEAIKTIINNLEVDAVNKVTQKEDFNGYIKEWVKNM</sequence>
<protein>
    <submittedName>
        <fullName evidence="1">Uncharacterized protein</fullName>
    </submittedName>
</protein>
<keyword evidence="2" id="KW-1185">Reference proteome</keyword>
<organism evidence="1 2">
    <name type="scientific">Tenacibaculum polynesiense</name>
    <dbReference type="NCBI Taxonomy" id="3137857"/>
    <lineage>
        <taxon>Bacteria</taxon>
        <taxon>Pseudomonadati</taxon>
        <taxon>Bacteroidota</taxon>
        <taxon>Flavobacteriia</taxon>
        <taxon>Flavobacteriales</taxon>
        <taxon>Flavobacteriaceae</taxon>
        <taxon>Tenacibaculum</taxon>
    </lineage>
</organism>
<gene>
    <name evidence="1" type="ORF">T190423A01A_90104</name>
</gene>
<dbReference type="EMBL" id="CAXJIO010000018">
    <property type="protein sequence ID" value="CAL2104679.1"/>
    <property type="molecule type" value="Genomic_DNA"/>
</dbReference>
<dbReference type="Proteomes" id="UP001497527">
    <property type="component" value="Unassembled WGS sequence"/>
</dbReference>
<evidence type="ECO:0000313" key="2">
    <source>
        <dbReference type="Proteomes" id="UP001497527"/>
    </source>
</evidence>
<name>A0ABP1F2D6_9FLAO</name>
<accession>A0ABP1F2D6</accession>
<comment type="caution">
    <text evidence="1">The sequence shown here is derived from an EMBL/GenBank/DDBJ whole genome shotgun (WGS) entry which is preliminary data.</text>
</comment>
<proteinExistence type="predicted"/>
<reference evidence="1 2" key="1">
    <citation type="submission" date="2024-05" db="EMBL/GenBank/DDBJ databases">
        <authorList>
            <person name="Duchaud E."/>
        </authorList>
    </citation>
    <scope>NUCLEOTIDE SEQUENCE [LARGE SCALE GENOMIC DNA]</scope>
    <source>
        <strain evidence="1">Ena-SAMPLE-TAB-13-05-2024-13:56:06:370-140308</strain>
    </source>
</reference>